<dbReference type="Proteomes" id="UP000009131">
    <property type="component" value="Unassembled WGS sequence"/>
</dbReference>
<evidence type="ECO:0000313" key="4">
    <source>
        <dbReference type="EMBL" id="GAA95662.1"/>
    </source>
</evidence>
<feature type="domain" description="Barwin" evidence="3">
    <location>
        <begin position="62"/>
        <end position="135"/>
    </location>
</feature>
<dbReference type="InParanoid" id="G7DYK2"/>
<dbReference type="InterPro" id="IPR036908">
    <property type="entry name" value="RlpA-like_sf"/>
</dbReference>
<reference evidence="4 5" key="1">
    <citation type="journal article" date="2011" name="J. Gen. Appl. Microbiol.">
        <title>Draft genome sequencing of the enigmatic basidiomycete Mixia osmundae.</title>
        <authorList>
            <person name="Nishida H."/>
            <person name="Nagatsuka Y."/>
            <person name="Sugiyama J."/>
        </authorList>
    </citation>
    <scope>NUCLEOTIDE SEQUENCE [LARGE SCALE GENOMIC DNA]</scope>
    <source>
        <strain evidence="5">CBS 9802 / IAM 14324 / JCM 22182 / KY 12970</strain>
    </source>
</reference>
<reference evidence="4 5" key="2">
    <citation type="journal article" date="2012" name="Open Biol.">
        <title>Characteristics of nucleosomes and linker DNA regions on the genome of the basidiomycete Mixia osmundae revealed by mono- and dinucleosome mapping.</title>
        <authorList>
            <person name="Nishida H."/>
            <person name="Kondo S."/>
            <person name="Matsumoto T."/>
            <person name="Suzuki Y."/>
            <person name="Yoshikawa H."/>
            <person name="Taylor T.D."/>
            <person name="Sugiyama J."/>
        </authorList>
    </citation>
    <scope>NUCLEOTIDE SEQUENCE [LARGE SCALE GENOMIC DNA]</scope>
    <source>
        <strain evidence="5">CBS 9802 / IAM 14324 / JCM 22182 / KY 12970</strain>
    </source>
</reference>
<dbReference type="InterPro" id="IPR049818">
    <property type="entry name" value="Expansin_EXLX1-like"/>
</dbReference>
<name>G7DYK2_MIXOS</name>
<feature type="signal peptide" evidence="2">
    <location>
        <begin position="1"/>
        <end position="21"/>
    </location>
</feature>
<keyword evidence="5" id="KW-1185">Reference proteome</keyword>
<evidence type="ECO:0000259" key="3">
    <source>
        <dbReference type="Pfam" id="PF00967"/>
    </source>
</evidence>
<dbReference type="Gene3D" id="2.40.40.10">
    <property type="entry name" value="RlpA-like domain"/>
    <property type="match status" value="1"/>
</dbReference>
<sequence>MLASPMFAIAILISSRSLVAAEGGKIFYFQDERIPWSGQGDGTSYSKSTEGNACLLPQRHDQRFAAFSGKIWNRNLCGACARVTSLDTGRSIDVQLINECPECLEGSLDLSDAAFAAIDDPVKGRVQIRWHLVDCHQARLVPENYYVRYKTGTTQYWGAVQAVNIGKPIVGMSVRPLGSGAPWKPLVRTDYNFWSTCKNGGPLGKPPLEFRKTFNDGEHSYAISHRFNTVNVKRDDPYSGVPEVVRRALFSNFSNTTSFTDLDQEPFNTPHRVHHVREKMTSARKGKAGHARGPH</sequence>
<dbReference type="eggNOG" id="ENOG502S9P9">
    <property type="taxonomic scope" value="Eukaryota"/>
</dbReference>
<dbReference type="OrthoDB" id="623670at2759"/>
<dbReference type="GO" id="GO:0042742">
    <property type="term" value="P:defense response to bacterium"/>
    <property type="evidence" value="ECO:0007669"/>
    <property type="project" value="InterPro"/>
</dbReference>
<evidence type="ECO:0000256" key="2">
    <source>
        <dbReference type="SAM" id="SignalP"/>
    </source>
</evidence>
<dbReference type="NCBIfam" id="NF041144">
    <property type="entry name" value="expansin_EXLX1"/>
    <property type="match status" value="1"/>
</dbReference>
<dbReference type="AlphaFoldDB" id="G7DYK2"/>
<evidence type="ECO:0000256" key="1">
    <source>
        <dbReference type="ARBA" id="ARBA00022729"/>
    </source>
</evidence>
<dbReference type="RefSeq" id="XP_014570151.1">
    <property type="nucleotide sequence ID" value="XM_014714665.1"/>
</dbReference>
<dbReference type="Gene3D" id="2.60.40.760">
    <property type="entry name" value="Expansin, cellulose-binding-like domain"/>
    <property type="match status" value="1"/>
</dbReference>
<dbReference type="PANTHER" id="PTHR31836:SF21">
    <property type="entry name" value="EXPANSIN-LIKE PROTEIN 7"/>
    <property type="match status" value="1"/>
</dbReference>
<dbReference type="InterPro" id="IPR036749">
    <property type="entry name" value="Expansin_CBD_sf"/>
</dbReference>
<dbReference type="GO" id="GO:0050832">
    <property type="term" value="P:defense response to fungus"/>
    <property type="evidence" value="ECO:0007669"/>
    <property type="project" value="InterPro"/>
</dbReference>
<dbReference type="SUPFAM" id="SSF49590">
    <property type="entry name" value="PHL pollen allergen"/>
    <property type="match status" value="1"/>
</dbReference>
<dbReference type="STRING" id="764103.G7DYK2"/>
<proteinExistence type="predicted"/>
<keyword evidence="1 2" id="KW-0732">Signal</keyword>
<evidence type="ECO:0000313" key="5">
    <source>
        <dbReference type="Proteomes" id="UP000009131"/>
    </source>
</evidence>
<dbReference type="HOGENOM" id="CLU_943610_0_0_1"/>
<protein>
    <recommendedName>
        <fullName evidence="3">Barwin domain-containing protein</fullName>
    </recommendedName>
</protein>
<accession>G7DYK2</accession>
<comment type="caution">
    <text evidence="4">The sequence shown here is derived from an EMBL/GenBank/DDBJ whole genome shotgun (WGS) entry which is preliminary data.</text>
</comment>
<dbReference type="CDD" id="cd22272">
    <property type="entry name" value="DPBB_EXLX1-like"/>
    <property type="match status" value="1"/>
</dbReference>
<feature type="chain" id="PRO_5009955586" description="Barwin domain-containing protein" evidence="2">
    <location>
        <begin position="22"/>
        <end position="295"/>
    </location>
</feature>
<dbReference type="SUPFAM" id="SSF50685">
    <property type="entry name" value="Barwin-like endoglucanases"/>
    <property type="match status" value="1"/>
</dbReference>
<dbReference type="PANTHER" id="PTHR31836">
    <property type="match status" value="1"/>
</dbReference>
<organism evidence="4 5">
    <name type="scientific">Mixia osmundae (strain CBS 9802 / IAM 14324 / JCM 22182 / KY 12970)</name>
    <dbReference type="NCBI Taxonomy" id="764103"/>
    <lineage>
        <taxon>Eukaryota</taxon>
        <taxon>Fungi</taxon>
        <taxon>Dikarya</taxon>
        <taxon>Basidiomycota</taxon>
        <taxon>Pucciniomycotina</taxon>
        <taxon>Mixiomycetes</taxon>
        <taxon>Mixiales</taxon>
        <taxon>Mixiaceae</taxon>
        <taxon>Mixia</taxon>
    </lineage>
</organism>
<dbReference type="InterPro" id="IPR051477">
    <property type="entry name" value="Expansin_CellWall"/>
</dbReference>
<dbReference type="EMBL" id="BABT02000062">
    <property type="protein sequence ID" value="GAA95662.1"/>
    <property type="molecule type" value="Genomic_DNA"/>
</dbReference>
<dbReference type="InterPro" id="IPR001153">
    <property type="entry name" value="Barwin_dom"/>
</dbReference>
<dbReference type="Pfam" id="PF00967">
    <property type="entry name" value="Barwin"/>
    <property type="match status" value="1"/>
</dbReference>
<gene>
    <name evidence="4" type="primary">Mo02318</name>
    <name evidence="4" type="ORF">E5Q_02318</name>
</gene>